<evidence type="ECO:0000256" key="1">
    <source>
        <dbReference type="SAM" id="SignalP"/>
    </source>
</evidence>
<evidence type="ECO:0000313" key="2">
    <source>
        <dbReference type="EMBL" id="SHH52274.1"/>
    </source>
</evidence>
<organism evidence="2 3">
    <name type="scientific">Chryseolinea serpens</name>
    <dbReference type="NCBI Taxonomy" id="947013"/>
    <lineage>
        <taxon>Bacteria</taxon>
        <taxon>Pseudomonadati</taxon>
        <taxon>Bacteroidota</taxon>
        <taxon>Cytophagia</taxon>
        <taxon>Cytophagales</taxon>
        <taxon>Fulvivirgaceae</taxon>
        <taxon>Chryseolinea</taxon>
    </lineage>
</organism>
<dbReference type="PROSITE" id="PS51257">
    <property type="entry name" value="PROKAR_LIPOPROTEIN"/>
    <property type="match status" value="1"/>
</dbReference>
<name>A0A1M5TNJ0_9BACT</name>
<dbReference type="AlphaFoldDB" id="A0A1M5TNJ0"/>
<dbReference type="EMBL" id="FQWQ01000003">
    <property type="protein sequence ID" value="SHH52274.1"/>
    <property type="molecule type" value="Genomic_DNA"/>
</dbReference>
<dbReference type="STRING" id="947013.SAMN04488109_4183"/>
<gene>
    <name evidence="2" type="ORF">SAMN04488109_4183</name>
</gene>
<protein>
    <recommendedName>
        <fullName evidence="4">DUF4242 domain-containing protein</fullName>
    </recommendedName>
</protein>
<dbReference type="Gene3D" id="3.30.70.3090">
    <property type="entry name" value="ORF SCO4226, nickel-binding ferredoxin-like monomer"/>
    <property type="match status" value="2"/>
</dbReference>
<keyword evidence="3" id="KW-1185">Reference proteome</keyword>
<evidence type="ECO:0000313" key="3">
    <source>
        <dbReference type="Proteomes" id="UP000184212"/>
    </source>
</evidence>
<evidence type="ECO:0008006" key="4">
    <source>
        <dbReference type="Google" id="ProtNLM"/>
    </source>
</evidence>
<proteinExistence type="predicted"/>
<dbReference type="InterPro" id="IPR025336">
    <property type="entry name" value="SCO4226-like"/>
</dbReference>
<dbReference type="Proteomes" id="UP000184212">
    <property type="component" value="Unassembled WGS sequence"/>
</dbReference>
<keyword evidence="1" id="KW-0732">Signal</keyword>
<sequence>MKKTCIVFLSLALVLGACSTNVQQPKPVERQLYIDVHNLEPGKVTAADVAGAHQKDLATQDKFGVSFLSYWVDEMKGKVYCLSESPNDSAIYKTHQQAHGLVPDLIELVTSGTAAAAQSHGSLFLDVHHLGAGNVTAKAVADAHVKDLAVQGKYDVNLINYWVDEKSGVVMCLAEAPDSAAMVNTHKEAHGLIPDEVHLVKQGN</sequence>
<accession>A0A1M5TNJ0</accession>
<dbReference type="RefSeq" id="WP_221408766.1">
    <property type="nucleotide sequence ID" value="NZ_FQWQ01000003.1"/>
</dbReference>
<feature type="signal peptide" evidence="1">
    <location>
        <begin position="1"/>
        <end position="19"/>
    </location>
</feature>
<reference evidence="2 3" key="1">
    <citation type="submission" date="2016-11" db="EMBL/GenBank/DDBJ databases">
        <authorList>
            <person name="Jaros S."/>
            <person name="Januszkiewicz K."/>
            <person name="Wedrychowicz H."/>
        </authorList>
    </citation>
    <scope>NUCLEOTIDE SEQUENCE [LARGE SCALE GENOMIC DNA]</scope>
    <source>
        <strain evidence="2 3">DSM 24574</strain>
    </source>
</reference>
<dbReference type="Pfam" id="PF14026">
    <property type="entry name" value="SCO4226-like"/>
    <property type="match status" value="2"/>
</dbReference>
<feature type="chain" id="PRO_5012500060" description="DUF4242 domain-containing protein" evidence="1">
    <location>
        <begin position="20"/>
        <end position="204"/>
    </location>
</feature>
<dbReference type="InterPro" id="IPR042557">
    <property type="entry name" value="SCO4226"/>
</dbReference>